<sequence>MTGPGGPHSFAPVTFPSPGEEAYGTSSYTGDVAALPNCSYEVRLTAELKLTDGESQHDGIWDRVLFCK</sequence>
<dbReference type="EMBL" id="FRCY01000004">
    <property type="protein sequence ID" value="SHM84469.1"/>
    <property type="molecule type" value="Genomic_DNA"/>
</dbReference>
<dbReference type="OrthoDB" id="4845881at2"/>
<organism evidence="2 3">
    <name type="scientific">Cyclobacterium lianum</name>
    <dbReference type="NCBI Taxonomy" id="388280"/>
    <lineage>
        <taxon>Bacteria</taxon>
        <taxon>Pseudomonadati</taxon>
        <taxon>Bacteroidota</taxon>
        <taxon>Cytophagia</taxon>
        <taxon>Cytophagales</taxon>
        <taxon>Cyclobacteriaceae</taxon>
        <taxon>Cyclobacterium</taxon>
    </lineage>
</organism>
<name>A0A1M7M1G1_9BACT</name>
<reference evidence="2 3" key="1">
    <citation type="submission" date="2016-11" db="EMBL/GenBank/DDBJ databases">
        <authorList>
            <person name="Jaros S."/>
            <person name="Januszkiewicz K."/>
            <person name="Wedrychowicz H."/>
        </authorList>
    </citation>
    <scope>NUCLEOTIDE SEQUENCE [LARGE SCALE GENOMIC DNA]</scope>
    <source>
        <strain evidence="2 3">CGMCC 1.6102</strain>
    </source>
</reference>
<evidence type="ECO:0000313" key="2">
    <source>
        <dbReference type="EMBL" id="SHM84469.1"/>
    </source>
</evidence>
<dbReference type="AlphaFoldDB" id="A0A1M7M1G1"/>
<gene>
    <name evidence="2" type="ORF">SAMN04488057_10449</name>
</gene>
<protein>
    <submittedName>
        <fullName evidence="2">Uncharacterized protein</fullName>
    </submittedName>
</protein>
<accession>A0A1M7M1G1</accession>
<evidence type="ECO:0000256" key="1">
    <source>
        <dbReference type="SAM" id="MobiDB-lite"/>
    </source>
</evidence>
<keyword evidence="3" id="KW-1185">Reference proteome</keyword>
<dbReference type="Proteomes" id="UP000184513">
    <property type="component" value="Unassembled WGS sequence"/>
</dbReference>
<dbReference type="RefSeq" id="WP_073093874.1">
    <property type="nucleotide sequence ID" value="NZ_FRCY01000004.1"/>
</dbReference>
<evidence type="ECO:0000313" key="3">
    <source>
        <dbReference type="Proteomes" id="UP000184513"/>
    </source>
</evidence>
<dbReference type="STRING" id="388280.SAMN04488057_10449"/>
<proteinExistence type="predicted"/>
<feature type="region of interest" description="Disordered" evidence="1">
    <location>
        <begin position="1"/>
        <end position="24"/>
    </location>
</feature>